<comment type="caution">
    <text evidence="3">The sequence shown here is derived from an EMBL/GenBank/DDBJ whole genome shotgun (WGS) entry which is preliminary data.</text>
</comment>
<organism evidence="3 4">
    <name type="scientific">Umboniibacter marinipuniceus</name>
    <dbReference type="NCBI Taxonomy" id="569599"/>
    <lineage>
        <taxon>Bacteria</taxon>
        <taxon>Pseudomonadati</taxon>
        <taxon>Pseudomonadota</taxon>
        <taxon>Gammaproteobacteria</taxon>
        <taxon>Cellvibrionales</taxon>
        <taxon>Cellvibrionaceae</taxon>
        <taxon>Umboniibacter</taxon>
    </lineage>
</organism>
<dbReference type="Pfam" id="PF19762">
    <property type="entry name" value="DUF6249"/>
    <property type="match status" value="1"/>
</dbReference>
<feature type="transmembrane region" description="Helical" evidence="1">
    <location>
        <begin position="90"/>
        <end position="109"/>
    </location>
</feature>
<dbReference type="RefSeq" id="WP_121877422.1">
    <property type="nucleotide sequence ID" value="NZ_REFJ01000005.1"/>
</dbReference>
<sequence length="117" mass="12975">MTEVIAILSVFVAPALVIAYFIRSRTEYRLAMQETLRKAIDKGETLTPETLESLNKVRREPDADRRTALILLSLGGAAMAVGFMNGDLEGFKYAGIFPFCMGLALLLNYKLRTNETA</sequence>
<dbReference type="Proteomes" id="UP000267187">
    <property type="component" value="Unassembled WGS sequence"/>
</dbReference>
<evidence type="ECO:0000313" key="4">
    <source>
        <dbReference type="Proteomes" id="UP000267187"/>
    </source>
</evidence>
<feature type="transmembrane region" description="Helical" evidence="1">
    <location>
        <begin position="6"/>
        <end position="22"/>
    </location>
</feature>
<gene>
    <name evidence="3" type="ORF">DFR27_2120</name>
</gene>
<keyword evidence="1" id="KW-0472">Membrane</keyword>
<protein>
    <recommendedName>
        <fullName evidence="2">DUF6249 domain-containing protein</fullName>
    </recommendedName>
</protein>
<evidence type="ECO:0000313" key="3">
    <source>
        <dbReference type="EMBL" id="RMA78781.1"/>
    </source>
</evidence>
<reference evidence="3 4" key="1">
    <citation type="submission" date="2018-10" db="EMBL/GenBank/DDBJ databases">
        <title>Genomic Encyclopedia of Type Strains, Phase IV (KMG-IV): sequencing the most valuable type-strain genomes for metagenomic binning, comparative biology and taxonomic classification.</title>
        <authorList>
            <person name="Goeker M."/>
        </authorList>
    </citation>
    <scope>NUCLEOTIDE SEQUENCE [LARGE SCALE GENOMIC DNA]</scope>
    <source>
        <strain evidence="3 4">DSM 25080</strain>
    </source>
</reference>
<dbReference type="InterPro" id="IPR046216">
    <property type="entry name" value="DUF6249"/>
</dbReference>
<feature type="transmembrane region" description="Helical" evidence="1">
    <location>
        <begin position="67"/>
        <end position="84"/>
    </location>
</feature>
<keyword evidence="1" id="KW-0812">Transmembrane</keyword>
<dbReference type="AlphaFoldDB" id="A0A3M0A0X3"/>
<feature type="domain" description="DUF6249" evidence="2">
    <location>
        <begin position="4"/>
        <end position="112"/>
    </location>
</feature>
<evidence type="ECO:0000256" key="1">
    <source>
        <dbReference type="SAM" id="Phobius"/>
    </source>
</evidence>
<keyword evidence="1" id="KW-1133">Transmembrane helix</keyword>
<name>A0A3M0A0X3_9GAMM</name>
<dbReference type="OrthoDB" id="5737184at2"/>
<evidence type="ECO:0000259" key="2">
    <source>
        <dbReference type="Pfam" id="PF19762"/>
    </source>
</evidence>
<proteinExistence type="predicted"/>
<keyword evidence="4" id="KW-1185">Reference proteome</keyword>
<accession>A0A3M0A0X3</accession>
<dbReference type="EMBL" id="REFJ01000005">
    <property type="protein sequence ID" value="RMA78781.1"/>
    <property type="molecule type" value="Genomic_DNA"/>
</dbReference>